<reference evidence="6 7" key="1">
    <citation type="journal article" date="2019" name="Int. J. Syst. Evol. Microbiol.">
        <title>Limnobaculum parvum gen. nov., sp. nov., isolated from a freshwater lake.</title>
        <authorList>
            <person name="Baek C."/>
            <person name="Shin S.K."/>
            <person name="Yi H."/>
        </authorList>
    </citation>
    <scope>NUCLEOTIDE SEQUENCE [LARGE SCALE GENOMIC DNA]</scope>
    <source>
        <strain evidence="6 7">HYN0051</strain>
    </source>
</reference>
<dbReference type="InterPro" id="IPR018660">
    <property type="entry name" value="MliC"/>
</dbReference>
<protein>
    <submittedName>
        <fullName evidence="6">Lysozyme inhibitor</fullName>
    </submittedName>
</protein>
<evidence type="ECO:0000256" key="4">
    <source>
        <dbReference type="ARBA" id="ARBA00023288"/>
    </source>
</evidence>
<keyword evidence="3" id="KW-0564">Palmitate</keyword>
<keyword evidence="2" id="KW-0472">Membrane</keyword>
<name>A0A2Y9TV34_9GAMM</name>
<evidence type="ECO:0000259" key="5">
    <source>
        <dbReference type="Pfam" id="PF09864"/>
    </source>
</evidence>
<sequence>MFFLSLIMGDLMKTLLAGLFVMALTGCTVTTEQRVEGTELNYQCEGQSLSVILNNEKQSVNVIIAGEPQQLHQVVSASGAKYSNGNYSFWSKGDTAMVLKGDDIIINDCKLVQ</sequence>
<evidence type="ECO:0000256" key="3">
    <source>
        <dbReference type="ARBA" id="ARBA00023139"/>
    </source>
</evidence>
<keyword evidence="4" id="KW-0449">Lipoprotein</keyword>
<organism evidence="6 7">
    <name type="scientific">Limnobaculum parvum</name>
    <dbReference type="NCBI Taxonomy" id="2172103"/>
    <lineage>
        <taxon>Bacteria</taxon>
        <taxon>Pseudomonadati</taxon>
        <taxon>Pseudomonadota</taxon>
        <taxon>Gammaproteobacteria</taxon>
        <taxon>Enterobacterales</taxon>
        <taxon>Budviciaceae</taxon>
        <taxon>Limnobaculum</taxon>
    </lineage>
</organism>
<dbReference type="Gene3D" id="2.40.128.200">
    <property type="match status" value="1"/>
</dbReference>
<feature type="domain" description="C-type lysozyme inhibitor" evidence="5">
    <location>
        <begin position="42"/>
        <end position="103"/>
    </location>
</feature>
<evidence type="ECO:0000313" key="6">
    <source>
        <dbReference type="EMBL" id="AWH87400.1"/>
    </source>
</evidence>
<dbReference type="Pfam" id="PF09864">
    <property type="entry name" value="MliC"/>
    <property type="match status" value="1"/>
</dbReference>
<dbReference type="SUPFAM" id="SSF141488">
    <property type="entry name" value="YdhA-like"/>
    <property type="match status" value="1"/>
</dbReference>
<evidence type="ECO:0000313" key="7">
    <source>
        <dbReference type="Proteomes" id="UP000244908"/>
    </source>
</evidence>
<proteinExistence type="predicted"/>
<dbReference type="EMBL" id="CP029185">
    <property type="protein sequence ID" value="AWH87400.1"/>
    <property type="molecule type" value="Genomic_DNA"/>
</dbReference>
<keyword evidence="7" id="KW-1185">Reference proteome</keyword>
<dbReference type="InterPro" id="IPR036328">
    <property type="entry name" value="MliC_sf"/>
</dbReference>
<keyword evidence="1" id="KW-0732">Signal</keyword>
<gene>
    <name evidence="6" type="ORF">HYN51_01785</name>
</gene>
<evidence type="ECO:0000256" key="2">
    <source>
        <dbReference type="ARBA" id="ARBA00023136"/>
    </source>
</evidence>
<accession>A0A2Y9TV34</accession>
<dbReference type="Proteomes" id="UP000244908">
    <property type="component" value="Chromosome"/>
</dbReference>
<evidence type="ECO:0000256" key="1">
    <source>
        <dbReference type="ARBA" id="ARBA00022729"/>
    </source>
</evidence>
<dbReference type="KEGG" id="lpv:HYN51_01785"/>
<dbReference type="AlphaFoldDB" id="A0A2Y9TV34"/>